<proteinExistence type="predicted"/>
<reference evidence="2" key="1">
    <citation type="journal article" date="2023" name="Mol. Phylogenet. Evol.">
        <title>Genome-scale phylogeny and comparative genomics of the fungal order Sordariales.</title>
        <authorList>
            <person name="Hensen N."/>
            <person name="Bonometti L."/>
            <person name="Westerberg I."/>
            <person name="Brannstrom I.O."/>
            <person name="Guillou S."/>
            <person name="Cros-Aarteil S."/>
            <person name="Calhoun S."/>
            <person name="Haridas S."/>
            <person name="Kuo A."/>
            <person name="Mondo S."/>
            <person name="Pangilinan J."/>
            <person name="Riley R."/>
            <person name="LaButti K."/>
            <person name="Andreopoulos B."/>
            <person name="Lipzen A."/>
            <person name="Chen C."/>
            <person name="Yan M."/>
            <person name="Daum C."/>
            <person name="Ng V."/>
            <person name="Clum A."/>
            <person name="Steindorff A."/>
            <person name="Ohm R.A."/>
            <person name="Martin F."/>
            <person name="Silar P."/>
            <person name="Natvig D.O."/>
            <person name="Lalanne C."/>
            <person name="Gautier V."/>
            <person name="Ament-Velasquez S.L."/>
            <person name="Kruys A."/>
            <person name="Hutchinson M.I."/>
            <person name="Powell A.J."/>
            <person name="Barry K."/>
            <person name="Miller A.N."/>
            <person name="Grigoriev I.V."/>
            <person name="Debuchy R."/>
            <person name="Gladieux P."/>
            <person name="Hiltunen Thoren M."/>
            <person name="Johannesson H."/>
        </authorList>
    </citation>
    <scope>NUCLEOTIDE SEQUENCE</scope>
    <source>
        <strain evidence="2">CBS 123565</strain>
    </source>
</reference>
<feature type="compositionally biased region" description="Low complexity" evidence="1">
    <location>
        <begin position="165"/>
        <end position="182"/>
    </location>
</feature>
<protein>
    <submittedName>
        <fullName evidence="2">Uncharacterized protein</fullName>
    </submittedName>
</protein>
<comment type="caution">
    <text evidence="2">The sequence shown here is derived from an EMBL/GenBank/DDBJ whole genome shotgun (WGS) entry which is preliminary data.</text>
</comment>
<keyword evidence="3" id="KW-1185">Reference proteome</keyword>
<organism evidence="2 3">
    <name type="scientific">Trichocladium antarcticum</name>
    <dbReference type="NCBI Taxonomy" id="1450529"/>
    <lineage>
        <taxon>Eukaryota</taxon>
        <taxon>Fungi</taxon>
        <taxon>Dikarya</taxon>
        <taxon>Ascomycota</taxon>
        <taxon>Pezizomycotina</taxon>
        <taxon>Sordariomycetes</taxon>
        <taxon>Sordariomycetidae</taxon>
        <taxon>Sordariales</taxon>
        <taxon>Chaetomiaceae</taxon>
        <taxon>Trichocladium</taxon>
    </lineage>
</organism>
<gene>
    <name evidence="2" type="ORF">BT67DRAFT_266968</name>
</gene>
<sequence length="296" mass="30771">MFTALAESLGISLLDLFDSLGNQSIKMRNTRIVFVAILQFLALGSAQEYQFLKWISPARNSAGNGVSRRQSPPPGYHPEFGSCGTGTTCENACGQNWLSCQASTNLSLFCYNQADLGQTCCENGSGRACERGYYCAWQEFGGKVWCCEDGQSLEECGLPSAASSKSSASSSASESSNSKTTSGTAPLHESSSTSDGESCVEATVTSWGTTTVVSTVSFAVTVTERAEGCTSSLPSGPSGSTSQPGTRTLPPSSSSITKRPPVHNTTSATSIVTGGAGGVRVDCRVMVLVLLGLAQL</sequence>
<dbReference type="EMBL" id="MU853452">
    <property type="protein sequence ID" value="KAK4129872.1"/>
    <property type="molecule type" value="Genomic_DNA"/>
</dbReference>
<evidence type="ECO:0000313" key="2">
    <source>
        <dbReference type="EMBL" id="KAK4129872.1"/>
    </source>
</evidence>
<feature type="region of interest" description="Disordered" evidence="1">
    <location>
        <begin position="165"/>
        <end position="197"/>
    </location>
</feature>
<feature type="region of interest" description="Disordered" evidence="1">
    <location>
        <begin position="228"/>
        <end position="269"/>
    </location>
</feature>
<reference evidence="2" key="2">
    <citation type="submission" date="2023-05" db="EMBL/GenBank/DDBJ databases">
        <authorList>
            <consortium name="Lawrence Berkeley National Laboratory"/>
            <person name="Steindorff A."/>
            <person name="Hensen N."/>
            <person name="Bonometti L."/>
            <person name="Westerberg I."/>
            <person name="Brannstrom I.O."/>
            <person name="Guillou S."/>
            <person name="Cros-Aarteil S."/>
            <person name="Calhoun S."/>
            <person name="Haridas S."/>
            <person name="Kuo A."/>
            <person name="Mondo S."/>
            <person name="Pangilinan J."/>
            <person name="Riley R."/>
            <person name="Labutti K."/>
            <person name="Andreopoulos B."/>
            <person name="Lipzen A."/>
            <person name="Chen C."/>
            <person name="Yanf M."/>
            <person name="Daum C."/>
            <person name="Ng V."/>
            <person name="Clum A."/>
            <person name="Ohm R."/>
            <person name="Martin F."/>
            <person name="Silar P."/>
            <person name="Natvig D."/>
            <person name="Lalanne C."/>
            <person name="Gautier V."/>
            <person name="Ament-Velasquez S.L."/>
            <person name="Kruys A."/>
            <person name="Hutchinson M.I."/>
            <person name="Powell A.J."/>
            <person name="Barry K."/>
            <person name="Miller A.N."/>
            <person name="Grigoriev I.V."/>
            <person name="Debuchy R."/>
            <person name="Gladieux P."/>
            <person name="Thoren M.H."/>
            <person name="Johannesson H."/>
        </authorList>
    </citation>
    <scope>NUCLEOTIDE SEQUENCE</scope>
    <source>
        <strain evidence="2">CBS 123565</strain>
    </source>
</reference>
<evidence type="ECO:0000256" key="1">
    <source>
        <dbReference type="SAM" id="MobiDB-lite"/>
    </source>
</evidence>
<name>A0AAN6UBB2_9PEZI</name>
<dbReference type="AlphaFoldDB" id="A0AAN6UBB2"/>
<feature type="compositionally biased region" description="Low complexity" evidence="1">
    <location>
        <begin position="230"/>
        <end position="246"/>
    </location>
</feature>
<dbReference type="Proteomes" id="UP001304895">
    <property type="component" value="Unassembled WGS sequence"/>
</dbReference>
<evidence type="ECO:0000313" key="3">
    <source>
        <dbReference type="Proteomes" id="UP001304895"/>
    </source>
</evidence>
<feature type="compositionally biased region" description="Polar residues" evidence="1">
    <location>
        <begin position="249"/>
        <end position="269"/>
    </location>
</feature>
<accession>A0AAN6UBB2</accession>